<accession>A0ABY4BBA1</accession>
<dbReference type="SUPFAM" id="SSF52151">
    <property type="entry name" value="FabD/lysophospholipase-like"/>
    <property type="match status" value="1"/>
</dbReference>
<evidence type="ECO:0000259" key="6">
    <source>
        <dbReference type="PROSITE" id="PS51635"/>
    </source>
</evidence>
<evidence type="ECO:0000256" key="2">
    <source>
        <dbReference type="ARBA" id="ARBA00022963"/>
    </source>
</evidence>
<feature type="signal peptide" evidence="5">
    <location>
        <begin position="1"/>
        <end position="21"/>
    </location>
</feature>
<evidence type="ECO:0000256" key="1">
    <source>
        <dbReference type="ARBA" id="ARBA00022801"/>
    </source>
</evidence>
<evidence type="ECO:0000256" key="5">
    <source>
        <dbReference type="SAM" id="SignalP"/>
    </source>
</evidence>
<gene>
    <name evidence="7" type="ORF">MTP16_24080</name>
</gene>
<feature type="short sequence motif" description="GXSXG" evidence="4">
    <location>
        <begin position="63"/>
        <end position="67"/>
    </location>
</feature>
<dbReference type="PROSITE" id="PS51635">
    <property type="entry name" value="PNPLA"/>
    <property type="match status" value="1"/>
</dbReference>
<keyword evidence="3 4" id="KW-0443">Lipid metabolism</keyword>
<feature type="active site" description="Nucleophile" evidence="4">
    <location>
        <position position="65"/>
    </location>
</feature>
<keyword evidence="1 4" id="KW-0378">Hydrolase</keyword>
<evidence type="ECO:0000256" key="3">
    <source>
        <dbReference type="ARBA" id="ARBA00023098"/>
    </source>
</evidence>
<dbReference type="Pfam" id="PF19143">
    <property type="entry name" value="Omp85_2"/>
    <property type="match status" value="1"/>
</dbReference>
<name>A0ABY4BBA1_9BACT</name>
<keyword evidence="5" id="KW-0732">Signal</keyword>
<dbReference type="InterPro" id="IPR050301">
    <property type="entry name" value="NTE"/>
</dbReference>
<dbReference type="InterPro" id="IPR016035">
    <property type="entry name" value="Acyl_Trfase/lysoPLipase"/>
</dbReference>
<proteinExistence type="predicted"/>
<dbReference type="Gene3D" id="3.40.1090.10">
    <property type="entry name" value="Cytosolic phospholipase A2 catalytic domain"/>
    <property type="match status" value="2"/>
</dbReference>
<feature type="short sequence motif" description="GXGXXG" evidence="4">
    <location>
        <begin position="36"/>
        <end position="41"/>
    </location>
</feature>
<feature type="chain" id="PRO_5047036412" evidence="5">
    <location>
        <begin position="22"/>
        <end position="749"/>
    </location>
</feature>
<organism evidence="7 8">
    <name type="scientific">Hymenobacter monticola</name>
    <dbReference type="NCBI Taxonomy" id="1705399"/>
    <lineage>
        <taxon>Bacteria</taxon>
        <taxon>Pseudomonadati</taxon>
        <taxon>Bacteroidota</taxon>
        <taxon>Cytophagia</taxon>
        <taxon>Cytophagales</taxon>
        <taxon>Hymenobacteraceae</taxon>
        <taxon>Hymenobacter</taxon>
    </lineage>
</organism>
<dbReference type="RefSeq" id="WP_243520305.1">
    <property type="nucleotide sequence ID" value="NZ_CP094535.1"/>
</dbReference>
<feature type="short sequence motif" description="DGA/G" evidence="4">
    <location>
        <begin position="209"/>
        <end position="211"/>
    </location>
</feature>
<dbReference type="PANTHER" id="PTHR14226">
    <property type="entry name" value="NEUROPATHY TARGET ESTERASE/SWISS CHEESE D.MELANOGASTER"/>
    <property type="match status" value="1"/>
</dbReference>
<sequence length="749" mass="81597">MRLPYLFIALLLVTCPMLMQAQTPAARPRIGLTLGGGGARGLAHIGLLKALDSAQVRVDYVSGTSMGAVVGALYAEGYTGAEIERIAQAIDWNAMLSNATPLAALPLAERDESGRYIAELPLTRKGLQLPGGLLESQELWLKLIELYFPFYRTKNFDDFERKFRCVATDVVAGQPVVLRQGEIASAVRASMAIPSVFSPVEYQGRRLVDGGVVRNFPVSEAQAMGATYVIGSSVSGEANTQASLRNALDILLQIAFFKDNDDFKQQKARCNLYVDYPLDGFGVGSFSSGPAIIARGLARGRALYPRLRALQDSLDAKYGPVAPLARAPRADSVYLTGVEMKGVEPRYVPRLLQLMRFQDHRYYTAPQLSAAIRQAFSTRYFRRITYVLQPTAGTADAATIVFEVDPAPLTLVGLGLHYNTATGIGLIASISSKDLLLPGSTSQLKFNLGENPRARLVHTQLLSHDLKWSGRLFVQGEQVSITTYAPDFTKAGLYTQGFVNADARVTRSLGLSRALGVGTSYEYLVYHPEITSRLQPDGRIRQVNTYAYYEANTLNTMVYPTRGRRVYAEAGYVYAQRPSGAGVSDSTVVLGIHFQFTPYTHTRFSFAQYLPLTKTATLLLQAQAGLNFNYKQAVFNDFVVGGLNSVVRNQVTFAGVPEAALLTGSAATALVGYQFALTPSLFATAKANVLYHDFITGNVRLQAAKANYGGSLTLGLKTIVGPIDASIMYSDLSKSFLTYFNIGLPFGYR</sequence>
<dbReference type="Proteomes" id="UP000831390">
    <property type="component" value="Plasmid unnamed1"/>
</dbReference>
<keyword evidence="8" id="KW-1185">Reference proteome</keyword>
<dbReference type="InterPro" id="IPR002641">
    <property type="entry name" value="PNPLA_dom"/>
</dbReference>
<dbReference type="Pfam" id="PF01734">
    <property type="entry name" value="Patatin"/>
    <property type="match status" value="1"/>
</dbReference>
<evidence type="ECO:0000313" key="7">
    <source>
        <dbReference type="EMBL" id="UOE36438.1"/>
    </source>
</evidence>
<feature type="domain" description="PNPLA" evidence="6">
    <location>
        <begin position="32"/>
        <end position="222"/>
    </location>
</feature>
<feature type="active site" description="Proton acceptor" evidence="4">
    <location>
        <position position="209"/>
    </location>
</feature>
<evidence type="ECO:0000256" key="4">
    <source>
        <dbReference type="PROSITE-ProRule" id="PRU01161"/>
    </source>
</evidence>
<protein>
    <submittedName>
        <fullName evidence="7">Patatin-like phospholipase family protein</fullName>
    </submittedName>
</protein>
<evidence type="ECO:0000313" key="8">
    <source>
        <dbReference type="Proteomes" id="UP000831390"/>
    </source>
</evidence>
<dbReference type="Gene3D" id="2.40.160.50">
    <property type="entry name" value="membrane protein fhac: a member of the omp85/tpsb transporter family"/>
    <property type="match status" value="1"/>
</dbReference>
<reference evidence="7 8" key="1">
    <citation type="submission" date="2022-03" db="EMBL/GenBank/DDBJ databases">
        <title>Hymenobactersp. isolated from the air.</title>
        <authorList>
            <person name="Won M."/>
            <person name="Kwon S.-W."/>
        </authorList>
    </citation>
    <scope>NUCLEOTIDE SEQUENCE [LARGE SCALE GENOMIC DNA]</scope>
    <source>
        <strain evidence="7 8">KACC 22596</strain>
        <plasmid evidence="7 8">unnamed1</plasmid>
    </source>
</reference>
<dbReference type="InterPro" id="IPR043864">
    <property type="entry name" value="Omp85-like_dom"/>
</dbReference>
<geneLocation type="plasmid" evidence="7 8">
    <name>unnamed1</name>
</geneLocation>
<dbReference type="EMBL" id="CP094535">
    <property type="protein sequence ID" value="UOE36438.1"/>
    <property type="molecule type" value="Genomic_DNA"/>
</dbReference>
<dbReference type="CDD" id="cd07205">
    <property type="entry name" value="Pat_PNPLA6_PNPLA7_NTE1_like"/>
    <property type="match status" value="1"/>
</dbReference>
<keyword evidence="7" id="KW-0614">Plasmid</keyword>
<keyword evidence="2 4" id="KW-0442">Lipid degradation</keyword>
<dbReference type="PANTHER" id="PTHR14226:SF29">
    <property type="entry name" value="NEUROPATHY TARGET ESTERASE SWS"/>
    <property type="match status" value="1"/>
</dbReference>